<evidence type="ECO:0000313" key="2">
    <source>
        <dbReference type="Proteomes" id="UP000039865"/>
    </source>
</evidence>
<organism evidence="1 2">
    <name type="scientific">Stylonychia lemnae</name>
    <name type="common">Ciliate</name>
    <dbReference type="NCBI Taxonomy" id="5949"/>
    <lineage>
        <taxon>Eukaryota</taxon>
        <taxon>Sar</taxon>
        <taxon>Alveolata</taxon>
        <taxon>Ciliophora</taxon>
        <taxon>Intramacronucleata</taxon>
        <taxon>Spirotrichea</taxon>
        <taxon>Stichotrichia</taxon>
        <taxon>Sporadotrichida</taxon>
        <taxon>Oxytrichidae</taxon>
        <taxon>Stylonychinae</taxon>
        <taxon>Stylonychia</taxon>
    </lineage>
</organism>
<dbReference type="InParanoid" id="A0A077ZW88"/>
<proteinExistence type="predicted"/>
<dbReference type="Proteomes" id="UP000039865">
    <property type="component" value="Unassembled WGS sequence"/>
</dbReference>
<keyword evidence="2" id="KW-1185">Reference proteome</keyword>
<sequence>MLGQQGFPQINQNQNQSLSPSVQFLGKQRNVELSKKIKNLFNSDNEISEVKVKPINAIVNSYRKQLTLSSDSSKESLRHSPTLRDNRLDEILGIDFESPKQYLIKIEGEILQDLKSQEDPLQAQENKIKKKLFQDKVDFFRHRLEIAYKRKPFVMRCINKFRGIAKCFEWTSIKGDGKTYRNEQESSKIVDH</sequence>
<protein>
    <submittedName>
        <fullName evidence="1">Uncharacterized protein</fullName>
    </submittedName>
</protein>
<name>A0A077ZW88_STYLE</name>
<evidence type="ECO:0000313" key="1">
    <source>
        <dbReference type="EMBL" id="CDW73851.1"/>
    </source>
</evidence>
<reference evidence="1 2" key="1">
    <citation type="submission" date="2014-06" db="EMBL/GenBank/DDBJ databases">
        <authorList>
            <person name="Swart Estienne"/>
        </authorList>
    </citation>
    <scope>NUCLEOTIDE SEQUENCE [LARGE SCALE GENOMIC DNA]</scope>
    <source>
        <strain evidence="1 2">130c</strain>
    </source>
</reference>
<accession>A0A077ZW88</accession>
<gene>
    <name evidence="1" type="primary">Contig19428.g20598</name>
    <name evidence="1" type="ORF">STYLEM_2839</name>
</gene>
<dbReference type="EMBL" id="CCKQ01002752">
    <property type="protein sequence ID" value="CDW73851.1"/>
    <property type="molecule type" value="Genomic_DNA"/>
</dbReference>
<dbReference type="AlphaFoldDB" id="A0A077ZW88"/>